<evidence type="ECO:0000256" key="4">
    <source>
        <dbReference type="ARBA" id="ARBA00030300"/>
    </source>
</evidence>
<feature type="domain" description="NAC-A/B" evidence="6">
    <location>
        <begin position="41"/>
        <end position="106"/>
    </location>
</feature>
<feature type="region of interest" description="Disordered" evidence="5">
    <location>
        <begin position="117"/>
        <end position="164"/>
    </location>
</feature>
<dbReference type="InParanoid" id="A0A316YNI5"/>
<dbReference type="Proteomes" id="UP000245768">
    <property type="component" value="Unassembled WGS sequence"/>
</dbReference>
<dbReference type="Pfam" id="PF01849">
    <property type="entry name" value="NAC"/>
    <property type="match status" value="1"/>
</dbReference>
<organism evidence="7 8">
    <name type="scientific">Acaromyces ingoldii</name>
    <dbReference type="NCBI Taxonomy" id="215250"/>
    <lineage>
        <taxon>Eukaryota</taxon>
        <taxon>Fungi</taxon>
        <taxon>Dikarya</taxon>
        <taxon>Basidiomycota</taxon>
        <taxon>Ustilaginomycotina</taxon>
        <taxon>Exobasidiomycetes</taxon>
        <taxon>Exobasidiales</taxon>
        <taxon>Cryptobasidiaceae</taxon>
        <taxon>Acaromyces</taxon>
    </lineage>
</organism>
<dbReference type="InterPro" id="IPR044034">
    <property type="entry name" value="NAC-like_UBA"/>
</dbReference>
<name>A0A316YNI5_9BASI</name>
<dbReference type="InterPro" id="IPR038187">
    <property type="entry name" value="NAC_A/B_dom_sf"/>
</dbReference>
<comment type="similarity">
    <text evidence="2">Belongs to the NAC-alpha family.</text>
</comment>
<evidence type="ECO:0000313" key="7">
    <source>
        <dbReference type="EMBL" id="PWN90937.1"/>
    </source>
</evidence>
<dbReference type="InterPro" id="IPR016641">
    <property type="entry name" value="EGD2/NACA0like"/>
</dbReference>
<dbReference type="AlphaFoldDB" id="A0A316YNI5"/>
<dbReference type="GeneID" id="37043797"/>
<reference evidence="7 8" key="1">
    <citation type="journal article" date="2018" name="Mol. Biol. Evol.">
        <title>Broad Genomic Sampling Reveals a Smut Pathogenic Ancestry of the Fungal Clade Ustilaginomycotina.</title>
        <authorList>
            <person name="Kijpornyongpan T."/>
            <person name="Mondo S.J."/>
            <person name="Barry K."/>
            <person name="Sandor L."/>
            <person name="Lee J."/>
            <person name="Lipzen A."/>
            <person name="Pangilinan J."/>
            <person name="LaButti K."/>
            <person name="Hainaut M."/>
            <person name="Henrissat B."/>
            <person name="Grigoriev I.V."/>
            <person name="Spatafora J.W."/>
            <person name="Aime M.C."/>
        </authorList>
    </citation>
    <scope>NUCLEOTIDE SEQUENCE [LARGE SCALE GENOMIC DNA]</scope>
    <source>
        <strain evidence="7 8">MCA 4198</strain>
    </source>
</reference>
<evidence type="ECO:0000256" key="2">
    <source>
        <dbReference type="ARBA" id="ARBA00009882"/>
    </source>
</evidence>
<keyword evidence="8" id="KW-1185">Reference proteome</keyword>
<dbReference type="Gene3D" id="2.20.70.30">
    <property type="entry name" value="Nascent polypeptide-associated complex domain"/>
    <property type="match status" value="1"/>
</dbReference>
<dbReference type="FunCoup" id="A0A316YNI5">
    <property type="interactions" value="420"/>
</dbReference>
<evidence type="ECO:0000256" key="5">
    <source>
        <dbReference type="SAM" id="MobiDB-lite"/>
    </source>
</evidence>
<dbReference type="PIRSF" id="PIRSF015901">
    <property type="entry name" value="NAC_alpha"/>
    <property type="match status" value="1"/>
</dbReference>
<accession>A0A316YNI5</accession>
<dbReference type="GO" id="GO:0005854">
    <property type="term" value="C:nascent polypeptide-associated complex"/>
    <property type="evidence" value="ECO:0007669"/>
    <property type="project" value="InterPro"/>
</dbReference>
<dbReference type="RefSeq" id="XP_025378135.1">
    <property type="nucleotide sequence ID" value="XM_025521881.1"/>
</dbReference>
<evidence type="ECO:0000256" key="1">
    <source>
        <dbReference type="ARBA" id="ARBA00004496"/>
    </source>
</evidence>
<dbReference type="STRING" id="215250.A0A316YNI5"/>
<evidence type="ECO:0000313" key="8">
    <source>
        <dbReference type="Proteomes" id="UP000245768"/>
    </source>
</evidence>
<dbReference type="OrthoDB" id="3169036at2759"/>
<protein>
    <recommendedName>
        <fullName evidence="3">Nascent polypeptide-associated complex subunit alpha</fullName>
    </recommendedName>
    <alternativeName>
        <fullName evidence="4">Alpha-NAC</fullName>
    </alternativeName>
</protein>
<dbReference type="InterPro" id="IPR002715">
    <property type="entry name" value="Nas_poly-pep-assoc_cplx_dom"/>
</dbReference>
<feature type="compositionally biased region" description="Acidic residues" evidence="5">
    <location>
        <begin position="147"/>
        <end position="156"/>
    </location>
</feature>
<sequence>MSATVEEITDDVQDLNVQEEEAESGAAGLGGDVTVGEQVSNKAERKARKSLQNIGLKKVQGITRVTMRRPRGHLYVVSSPEVYKSSVSDCYIVFGEAKNEDMSAQAQAAQAQQMAQAEQQERLLSEQFSQMQQQGQDGGAADKKKEEEEDEDDGSPIDESGVDAKDIDLVMAQVSVSRRKAVKALKESNGDLINAIMACS</sequence>
<dbReference type="CDD" id="cd22054">
    <property type="entry name" value="NAC_NACA"/>
    <property type="match status" value="1"/>
</dbReference>
<dbReference type="Gene3D" id="1.10.8.10">
    <property type="entry name" value="DNA helicase RuvA subunit, C-terminal domain"/>
    <property type="match status" value="1"/>
</dbReference>
<dbReference type="EMBL" id="KZ819636">
    <property type="protein sequence ID" value="PWN90937.1"/>
    <property type="molecule type" value="Genomic_DNA"/>
</dbReference>
<dbReference type="Pfam" id="PF19026">
    <property type="entry name" value="UBA_HYPK"/>
    <property type="match status" value="1"/>
</dbReference>
<dbReference type="PROSITE" id="PS51151">
    <property type="entry name" value="NAC_AB"/>
    <property type="match status" value="1"/>
</dbReference>
<evidence type="ECO:0000256" key="3">
    <source>
        <dbReference type="ARBA" id="ARBA00014437"/>
    </source>
</evidence>
<dbReference type="SMART" id="SM01407">
    <property type="entry name" value="NAC"/>
    <property type="match status" value="1"/>
</dbReference>
<evidence type="ECO:0000259" key="6">
    <source>
        <dbReference type="PROSITE" id="PS51151"/>
    </source>
</evidence>
<dbReference type="CDD" id="cd14358">
    <property type="entry name" value="UBA_NAC_euk"/>
    <property type="match status" value="1"/>
</dbReference>
<comment type="subcellular location">
    <subcellularLocation>
        <location evidence="1">Cytoplasm</location>
    </subcellularLocation>
</comment>
<proteinExistence type="inferred from homology"/>
<dbReference type="PANTHER" id="PTHR21713">
    <property type="entry name" value="NASCENT POLYPEPTIDE ASSOCIATED COMPLEX ALPHA SUBUNIT-RELATED"/>
    <property type="match status" value="1"/>
</dbReference>
<gene>
    <name evidence="7" type="ORF">FA10DRAFT_267364</name>
</gene>